<dbReference type="GeneID" id="68096682"/>
<keyword evidence="3" id="KW-1185">Reference proteome</keyword>
<protein>
    <recommendedName>
        <fullName evidence="1">Novel toxin 11 domain-containing protein</fullName>
    </recommendedName>
</protein>
<dbReference type="EMBL" id="PYSW02000020">
    <property type="protein sequence ID" value="KAG2383556.1"/>
    <property type="molecule type" value="Genomic_DNA"/>
</dbReference>
<dbReference type="Pfam" id="PF15521">
    <property type="entry name" value="Ntox11"/>
    <property type="match status" value="1"/>
</dbReference>
<dbReference type="Proteomes" id="UP000816034">
    <property type="component" value="Unassembled WGS sequence"/>
</dbReference>
<organism evidence="2 3">
    <name type="scientific">Naegleria lovaniensis</name>
    <name type="common">Amoeba</name>
    <dbReference type="NCBI Taxonomy" id="51637"/>
    <lineage>
        <taxon>Eukaryota</taxon>
        <taxon>Discoba</taxon>
        <taxon>Heterolobosea</taxon>
        <taxon>Tetramitia</taxon>
        <taxon>Eutetramitia</taxon>
        <taxon>Vahlkampfiidae</taxon>
        <taxon>Naegleria</taxon>
    </lineage>
</organism>
<dbReference type="RefSeq" id="XP_044549235.1">
    <property type="nucleotide sequence ID" value="XM_044693843.1"/>
</dbReference>
<evidence type="ECO:0000313" key="3">
    <source>
        <dbReference type="Proteomes" id="UP000816034"/>
    </source>
</evidence>
<sequence>MGEAKKVLIEQKTKGFSLRDTKMLRSSEYTLRHHRHWGMNIPMGGEGQMLLTGVKSVANGSNGHLYLYHMAPKHDSYGGIMIGLEGSEYGKFDQTGEYHGVSAKSSAFSPTFGFKWHSKEHLDLTSVKGPGKYDCMYIDLTSGWDYIVEKFEKEWKDEMVKETSLRAPNNPVLASRKMTFKFSVINIKSTQRAKKWRAAVKQRHDMPNALSHKDIIVPSVKTTKFFCNNNCESCNRDCK</sequence>
<evidence type="ECO:0000313" key="2">
    <source>
        <dbReference type="EMBL" id="KAG2383556.1"/>
    </source>
</evidence>
<proteinExistence type="predicted"/>
<dbReference type="InterPro" id="IPR029121">
    <property type="entry name" value="Ntox11"/>
</dbReference>
<accession>A0AA88KPC2</accession>
<evidence type="ECO:0000259" key="1">
    <source>
        <dbReference type="Pfam" id="PF15521"/>
    </source>
</evidence>
<name>A0AA88KPC2_NAELO</name>
<gene>
    <name evidence="2" type="ORF">C9374_004227</name>
</gene>
<reference evidence="2 3" key="1">
    <citation type="journal article" date="2018" name="BMC Genomics">
        <title>The genome of Naegleria lovaniensis, the basis for a comparative approach to unravel pathogenicity factors of the human pathogenic amoeba N. fowleri.</title>
        <authorList>
            <person name="Liechti N."/>
            <person name="Schurch N."/>
            <person name="Bruggmann R."/>
            <person name="Wittwer M."/>
        </authorList>
    </citation>
    <scope>NUCLEOTIDE SEQUENCE [LARGE SCALE GENOMIC DNA]</scope>
    <source>
        <strain evidence="2 3">ATCC 30569</strain>
    </source>
</reference>
<dbReference type="AlphaFoldDB" id="A0AA88KPC2"/>
<comment type="caution">
    <text evidence="2">The sequence shown here is derived from an EMBL/GenBank/DDBJ whole genome shotgun (WGS) entry which is preliminary data.</text>
</comment>
<feature type="domain" description="Novel toxin 11" evidence="1">
    <location>
        <begin position="6"/>
        <end position="169"/>
    </location>
</feature>